<reference evidence="1 2" key="1">
    <citation type="submission" date="2024-09" db="EMBL/GenBank/DDBJ databases">
        <title>The Natural Products Discovery Center: Release of the First 8490 Sequenced Strains for Exploring Actinobacteria Biosynthetic Diversity.</title>
        <authorList>
            <person name="Kalkreuter E."/>
            <person name="Kautsar S.A."/>
            <person name="Yang D."/>
            <person name="Bader C.D."/>
            <person name="Teijaro C.N."/>
            <person name="Fluegel L."/>
            <person name="Davis C.M."/>
            <person name="Simpson J.R."/>
            <person name="Lauterbach L."/>
            <person name="Steele A.D."/>
            <person name="Gui C."/>
            <person name="Meng S."/>
            <person name="Li G."/>
            <person name="Viehrig K."/>
            <person name="Ye F."/>
            <person name="Su P."/>
            <person name="Kiefer A.F."/>
            <person name="Nichols A."/>
            <person name="Cepeda A.J."/>
            <person name="Yan W."/>
            <person name="Fan B."/>
            <person name="Jiang Y."/>
            <person name="Adhikari A."/>
            <person name="Zheng C.-J."/>
            <person name="Schuster L."/>
            <person name="Cowan T.M."/>
            <person name="Smanski M.J."/>
            <person name="Chevrette M.G."/>
            <person name="De Carvalho L.P.S."/>
            <person name="Shen B."/>
        </authorList>
    </citation>
    <scope>NUCLEOTIDE SEQUENCE [LARGE SCALE GENOMIC DNA]</scope>
    <source>
        <strain evidence="1 2">NPDC057399</strain>
    </source>
</reference>
<dbReference type="RefSeq" id="WP_381729022.1">
    <property type="nucleotide sequence ID" value="NZ_JBHVBU010000255.1"/>
</dbReference>
<dbReference type="Proteomes" id="UP001600650">
    <property type="component" value="Unassembled WGS sequence"/>
</dbReference>
<comment type="caution">
    <text evidence="1">The sequence shown here is derived from an EMBL/GenBank/DDBJ whole genome shotgun (WGS) entry which is preliminary data.</text>
</comment>
<organism evidence="1 2">
    <name type="scientific">Streptomyces cellulosae</name>
    <dbReference type="NCBI Taxonomy" id="1968"/>
    <lineage>
        <taxon>Bacteria</taxon>
        <taxon>Bacillati</taxon>
        <taxon>Actinomycetota</taxon>
        <taxon>Actinomycetes</taxon>
        <taxon>Kitasatosporales</taxon>
        <taxon>Streptomycetaceae</taxon>
        <taxon>Streptomyces</taxon>
    </lineage>
</organism>
<accession>A0ABW6JTB1</accession>
<gene>
    <name evidence="1" type="ORF">ACFU0X_35135</name>
</gene>
<protein>
    <submittedName>
        <fullName evidence="1">Uncharacterized protein</fullName>
    </submittedName>
</protein>
<name>A0ABW6JTB1_STRCE</name>
<proteinExistence type="predicted"/>
<dbReference type="EMBL" id="JBHVBU010000255">
    <property type="protein sequence ID" value="MFE7968209.1"/>
    <property type="molecule type" value="Genomic_DNA"/>
</dbReference>
<evidence type="ECO:0000313" key="2">
    <source>
        <dbReference type="Proteomes" id="UP001600650"/>
    </source>
</evidence>
<keyword evidence="2" id="KW-1185">Reference proteome</keyword>
<sequence>MADPSVTEFEGVADFLYAQVLELARARGRLSHFERYGLRFQAQIRRGAPGADEKLRQEGREAGKAWLAQHDPDRVMEVTSTLVSLARELVMLVRSGHVPDYLLTSVWHDLLRAAQLWQDAEGFRPEWTYVPSSAE</sequence>
<evidence type="ECO:0000313" key="1">
    <source>
        <dbReference type="EMBL" id="MFE7968209.1"/>
    </source>
</evidence>